<dbReference type="GO" id="GO:0046872">
    <property type="term" value="F:metal ion binding"/>
    <property type="evidence" value="ECO:0007669"/>
    <property type="project" value="UniProtKB-KW"/>
</dbReference>
<keyword evidence="1" id="KW-0408">Iron</keyword>
<feature type="domain" description="Fe2OG dioxygenase" evidence="2">
    <location>
        <begin position="178"/>
        <end position="282"/>
    </location>
</feature>
<dbReference type="OrthoDB" id="288590at2759"/>
<evidence type="ECO:0000259" key="2">
    <source>
        <dbReference type="PROSITE" id="PS51471"/>
    </source>
</evidence>
<sequence length="367" mass="41233">MTSANFESIPTLDYSLALDKETKPKFIAQLRDVMINVGFLYLENTPVDKDIVSDLKLQIPKLFALPQDLKDSLRMANSPHFLGYSRLGAELTKGAVDYREQFDFGTPCVSCFKPGDPDYWNIYGPSQYPSEDQLPGFKRLHETYLTQLHSLSSNFLQLVSEALGLPSDTLDRFYTSSGRMHLTKIVKYPVQQFSQQGVGAHYDGSMITFLLQASEDHNGLQAQNLRGDWINVPPKPNTFVINFGRSLEFVTQGVVRATSHRVLAPPPEAKTPRYSVPFFYSGMDLEARVDGAALENLLPPEILKLRDERGTLPTTESINYSEYASDVAGKVYLIGRAKSHPDVAERHYPDLFKELFPNGMPLHGIAY</sequence>
<dbReference type="InterPro" id="IPR026992">
    <property type="entry name" value="DIOX_N"/>
</dbReference>
<dbReference type="InterPro" id="IPR050231">
    <property type="entry name" value="Iron_ascorbate_oxido_reductase"/>
</dbReference>
<keyword evidence="4" id="KW-1185">Reference proteome</keyword>
<evidence type="ECO:0000256" key="1">
    <source>
        <dbReference type="RuleBase" id="RU003682"/>
    </source>
</evidence>
<reference evidence="3 4" key="1">
    <citation type="submission" date="2014-04" db="EMBL/GenBank/DDBJ databases">
        <title>Evolutionary Origins and Diversification of the Mycorrhizal Mutualists.</title>
        <authorList>
            <consortium name="DOE Joint Genome Institute"/>
            <consortium name="Mycorrhizal Genomics Consortium"/>
            <person name="Kohler A."/>
            <person name="Kuo A."/>
            <person name="Nagy L.G."/>
            <person name="Floudas D."/>
            <person name="Copeland A."/>
            <person name="Barry K.W."/>
            <person name="Cichocki N."/>
            <person name="Veneault-Fourrey C."/>
            <person name="LaButti K."/>
            <person name="Lindquist E.A."/>
            <person name="Lipzen A."/>
            <person name="Lundell T."/>
            <person name="Morin E."/>
            <person name="Murat C."/>
            <person name="Riley R."/>
            <person name="Ohm R."/>
            <person name="Sun H."/>
            <person name="Tunlid A."/>
            <person name="Henrissat B."/>
            <person name="Grigoriev I.V."/>
            <person name="Hibbett D.S."/>
            <person name="Martin F."/>
        </authorList>
    </citation>
    <scope>NUCLEOTIDE SEQUENCE [LARGE SCALE GENOMIC DNA]</scope>
    <source>
        <strain evidence="3 4">FD-317 M1</strain>
    </source>
</reference>
<dbReference type="InterPro" id="IPR044861">
    <property type="entry name" value="IPNS-like_FE2OG_OXY"/>
</dbReference>
<dbReference type="PROSITE" id="PS51471">
    <property type="entry name" value="FE2OG_OXY"/>
    <property type="match status" value="1"/>
</dbReference>
<name>A0A0D0CNL0_9AGAR</name>
<protein>
    <recommendedName>
        <fullName evidence="2">Fe2OG dioxygenase domain-containing protein</fullName>
    </recommendedName>
</protein>
<dbReference type="InterPro" id="IPR027443">
    <property type="entry name" value="IPNS-like_sf"/>
</dbReference>
<dbReference type="HOGENOM" id="CLU_010119_1_1_1"/>
<dbReference type="Proteomes" id="UP000053593">
    <property type="component" value="Unassembled WGS sequence"/>
</dbReference>
<dbReference type="PANTHER" id="PTHR47990">
    <property type="entry name" value="2-OXOGLUTARATE (2OG) AND FE(II)-DEPENDENT OXYGENASE SUPERFAMILY PROTEIN-RELATED"/>
    <property type="match status" value="1"/>
</dbReference>
<organism evidence="3 4">
    <name type="scientific">Collybiopsis luxurians FD-317 M1</name>
    <dbReference type="NCBI Taxonomy" id="944289"/>
    <lineage>
        <taxon>Eukaryota</taxon>
        <taxon>Fungi</taxon>
        <taxon>Dikarya</taxon>
        <taxon>Basidiomycota</taxon>
        <taxon>Agaricomycotina</taxon>
        <taxon>Agaricomycetes</taxon>
        <taxon>Agaricomycetidae</taxon>
        <taxon>Agaricales</taxon>
        <taxon>Marasmiineae</taxon>
        <taxon>Omphalotaceae</taxon>
        <taxon>Collybiopsis</taxon>
        <taxon>Collybiopsis luxurians</taxon>
    </lineage>
</organism>
<dbReference type="InterPro" id="IPR005123">
    <property type="entry name" value="Oxoglu/Fe-dep_dioxygenase_dom"/>
</dbReference>
<dbReference type="Pfam" id="PF14226">
    <property type="entry name" value="DIOX_N"/>
    <property type="match status" value="1"/>
</dbReference>
<dbReference type="SUPFAM" id="SSF51197">
    <property type="entry name" value="Clavaminate synthase-like"/>
    <property type="match status" value="1"/>
</dbReference>
<dbReference type="Pfam" id="PF03171">
    <property type="entry name" value="2OG-FeII_Oxy"/>
    <property type="match status" value="1"/>
</dbReference>
<keyword evidence="1" id="KW-0479">Metal-binding</keyword>
<keyword evidence="1" id="KW-0560">Oxidoreductase</keyword>
<evidence type="ECO:0000313" key="4">
    <source>
        <dbReference type="Proteomes" id="UP000053593"/>
    </source>
</evidence>
<dbReference type="Gene3D" id="2.60.120.330">
    <property type="entry name" value="B-lactam Antibiotic, Isopenicillin N Synthase, Chain"/>
    <property type="match status" value="1"/>
</dbReference>
<dbReference type="GO" id="GO:0016491">
    <property type="term" value="F:oxidoreductase activity"/>
    <property type="evidence" value="ECO:0007669"/>
    <property type="project" value="UniProtKB-KW"/>
</dbReference>
<dbReference type="AlphaFoldDB" id="A0A0D0CNL0"/>
<proteinExistence type="inferred from homology"/>
<gene>
    <name evidence="3" type="ORF">GYMLUDRAFT_43637</name>
</gene>
<accession>A0A0D0CNL0</accession>
<evidence type="ECO:0000313" key="3">
    <source>
        <dbReference type="EMBL" id="KIK60337.1"/>
    </source>
</evidence>
<comment type="similarity">
    <text evidence="1">Belongs to the iron/ascorbate-dependent oxidoreductase family.</text>
</comment>
<dbReference type="EMBL" id="KN834775">
    <property type="protein sequence ID" value="KIK60337.1"/>
    <property type="molecule type" value="Genomic_DNA"/>
</dbReference>